<evidence type="ECO:0000313" key="3">
    <source>
        <dbReference type="Proteomes" id="UP001596333"/>
    </source>
</evidence>
<organism evidence="2 3">
    <name type="scientific">Halorubrum trueperi</name>
    <dbReference type="NCBI Taxonomy" id="2004704"/>
    <lineage>
        <taxon>Archaea</taxon>
        <taxon>Methanobacteriati</taxon>
        <taxon>Methanobacteriota</taxon>
        <taxon>Stenosarchaea group</taxon>
        <taxon>Halobacteria</taxon>
        <taxon>Halobacteriales</taxon>
        <taxon>Haloferacaceae</taxon>
        <taxon>Halorubrum</taxon>
    </lineage>
</organism>
<dbReference type="Pfam" id="PF19315">
    <property type="entry name" value="MC_hydratase"/>
    <property type="match status" value="1"/>
</dbReference>
<dbReference type="Gene3D" id="3.10.129.10">
    <property type="entry name" value="Hotdog Thioesterase"/>
    <property type="match status" value="1"/>
</dbReference>
<feature type="compositionally biased region" description="Low complexity" evidence="1">
    <location>
        <begin position="9"/>
        <end position="45"/>
    </location>
</feature>
<name>A0ABD5UG55_9EURY</name>
<accession>A0ABD5UG55</accession>
<sequence length="226" mass="24350">MVRDSSAHDSTGSGEAESSASADTTAETAAADATTETAVTAATDGGSDRRLVGGWEGRYYEDFAVGDVYKHPYGRTVTETDNVWFTNVTMNCNPMHFNEAYAAETEFGERLVDGTFVIALAVGMSVVDVSANATANLGYDDIRHHAPVFHGDTLFAESEVLEKRESSSRDHVGIVTTELRAYNQDGDLVLSLERTPMVLKRSHAEPSAARPTGWPEGIGTQPEDLK</sequence>
<reference evidence="2 3" key="1">
    <citation type="journal article" date="2019" name="Int. J. Syst. Evol. Microbiol.">
        <title>The Global Catalogue of Microorganisms (GCM) 10K type strain sequencing project: providing services to taxonomists for standard genome sequencing and annotation.</title>
        <authorList>
            <consortium name="The Broad Institute Genomics Platform"/>
            <consortium name="The Broad Institute Genome Sequencing Center for Infectious Disease"/>
            <person name="Wu L."/>
            <person name="Ma J."/>
        </authorList>
    </citation>
    <scope>NUCLEOTIDE SEQUENCE [LARGE SCALE GENOMIC DNA]</scope>
    <source>
        <strain evidence="2 3">Y73</strain>
    </source>
</reference>
<dbReference type="InterPro" id="IPR052342">
    <property type="entry name" value="MCH/BMMD"/>
</dbReference>
<dbReference type="EMBL" id="JBHSXI010000001">
    <property type="protein sequence ID" value="MFC6887490.1"/>
    <property type="molecule type" value="Genomic_DNA"/>
</dbReference>
<feature type="region of interest" description="Disordered" evidence="1">
    <location>
        <begin position="1"/>
        <end position="47"/>
    </location>
</feature>
<dbReference type="InterPro" id="IPR048274">
    <property type="entry name" value="MC_hydratase"/>
</dbReference>
<dbReference type="AlphaFoldDB" id="A0ABD5UG55"/>
<dbReference type="PANTHER" id="PTHR43664">
    <property type="entry name" value="MONOAMINE OXIDASE-RELATED"/>
    <property type="match status" value="1"/>
</dbReference>
<dbReference type="Proteomes" id="UP001596333">
    <property type="component" value="Unassembled WGS sequence"/>
</dbReference>
<dbReference type="SUPFAM" id="SSF54637">
    <property type="entry name" value="Thioesterase/thiol ester dehydrase-isomerase"/>
    <property type="match status" value="1"/>
</dbReference>
<dbReference type="InterPro" id="IPR029069">
    <property type="entry name" value="HotDog_dom_sf"/>
</dbReference>
<gene>
    <name evidence="2" type="ORF">ACFQEY_00255</name>
</gene>
<dbReference type="RefSeq" id="WP_379763595.1">
    <property type="nucleotide sequence ID" value="NZ_JBHSXI010000001.1"/>
</dbReference>
<feature type="region of interest" description="Disordered" evidence="1">
    <location>
        <begin position="201"/>
        <end position="226"/>
    </location>
</feature>
<keyword evidence="3" id="KW-1185">Reference proteome</keyword>
<comment type="caution">
    <text evidence="2">The sequence shown here is derived from an EMBL/GenBank/DDBJ whole genome shotgun (WGS) entry which is preliminary data.</text>
</comment>
<dbReference type="PANTHER" id="PTHR43664:SF1">
    <property type="entry name" value="BETA-METHYLMALYL-COA DEHYDRATASE"/>
    <property type="match status" value="1"/>
</dbReference>
<evidence type="ECO:0000256" key="1">
    <source>
        <dbReference type="SAM" id="MobiDB-lite"/>
    </source>
</evidence>
<protein>
    <submittedName>
        <fullName evidence="2">MaoC family dehydratase</fullName>
    </submittedName>
</protein>
<evidence type="ECO:0000313" key="2">
    <source>
        <dbReference type="EMBL" id="MFC6887490.1"/>
    </source>
</evidence>
<proteinExistence type="predicted"/>
<dbReference type="CDD" id="cd03451">
    <property type="entry name" value="FkbR2"/>
    <property type="match status" value="1"/>
</dbReference>